<protein>
    <submittedName>
        <fullName evidence="1">Serine carboxypeptidase</fullName>
    </submittedName>
</protein>
<gene>
    <name evidence="1" type="ORF">K488DRAFT_80541</name>
</gene>
<sequence length="464" mass="51295">MWSAYDRTDGFAPVGTLSAVGVDAFTTFSHPLFPEYSARIKETEFCDSTVKTYTGYIDIQARHLFFYFFESRNDPDKDDVVFWTNGGPGCSSSLGLLMELGPCRVTNATEGPKFFEASWNNNANVFFVDQPINVGYSYSQYGETVFTTEDAATDIAAFMFLFFENFPQFKGRGLHMAGESYGGRYIPLFAAAVVDQNALLIRNGYTPINLTSAVIGNGLTDQAGMVQSYYDMVCTPASVAPVLPISTCVRMKKALPRCKKWLQVACIDQFDSMNCEAANTFCSNELTSPYYSTGLNYYDISRPCEDPASLCYPVTKEIARYLSRKDVRQLLGVDRAVPTVFSSCNNAVNSAFHAADDSLQSSTAHVAGLLERGVRVLIYVGTYDWICNWVGNERWTLALEWSGGDVFAAQPLREWVVDGAVAGKTRSAGPFTFATINAAGHMVPYDKPKQALALINRWIAQETL</sequence>
<dbReference type="EMBL" id="MU273729">
    <property type="protein sequence ID" value="KAI0028703.1"/>
    <property type="molecule type" value="Genomic_DNA"/>
</dbReference>
<comment type="caution">
    <text evidence="1">The sequence shown here is derived from an EMBL/GenBank/DDBJ whole genome shotgun (WGS) entry which is preliminary data.</text>
</comment>
<dbReference type="Proteomes" id="UP000814128">
    <property type="component" value="Unassembled WGS sequence"/>
</dbReference>
<proteinExistence type="predicted"/>
<evidence type="ECO:0000313" key="1">
    <source>
        <dbReference type="EMBL" id="KAI0028703.1"/>
    </source>
</evidence>
<organism evidence="1 2">
    <name type="scientific">Vararia minispora EC-137</name>
    <dbReference type="NCBI Taxonomy" id="1314806"/>
    <lineage>
        <taxon>Eukaryota</taxon>
        <taxon>Fungi</taxon>
        <taxon>Dikarya</taxon>
        <taxon>Basidiomycota</taxon>
        <taxon>Agaricomycotina</taxon>
        <taxon>Agaricomycetes</taxon>
        <taxon>Russulales</taxon>
        <taxon>Lachnocladiaceae</taxon>
        <taxon>Vararia</taxon>
    </lineage>
</organism>
<name>A0ACB8QAL7_9AGAM</name>
<reference evidence="1" key="1">
    <citation type="submission" date="2021-02" db="EMBL/GenBank/DDBJ databases">
        <authorList>
            <consortium name="DOE Joint Genome Institute"/>
            <person name="Ahrendt S."/>
            <person name="Looney B.P."/>
            <person name="Miyauchi S."/>
            <person name="Morin E."/>
            <person name="Drula E."/>
            <person name="Courty P.E."/>
            <person name="Chicoki N."/>
            <person name="Fauchery L."/>
            <person name="Kohler A."/>
            <person name="Kuo A."/>
            <person name="Labutti K."/>
            <person name="Pangilinan J."/>
            <person name="Lipzen A."/>
            <person name="Riley R."/>
            <person name="Andreopoulos W."/>
            <person name="He G."/>
            <person name="Johnson J."/>
            <person name="Barry K.W."/>
            <person name="Grigoriev I.V."/>
            <person name="Nagy L."/>
            <person name="Hibbett D."/>
            <person name="Henrissat B."/>
            <person name="Matheny P.B."/>
            <person name="Labbe J."/>
            <person name="Martin F."/>
        </authorList>
    </citation>
    <scope>NUCLEOTIDE SEQUENCE</scope>
    <source>
        <strain evidence="1">EC-137</strain>
    </source>
</reference>
<keyword evidence="2" id="KW-1185">Reference proteome</keyword>
<keyword evidence="1" id="KW-0645">Protease</keyword>
<keyword evidence="1" id="KW-0121">Carboxypeptidase</keyword>
<accession>A0ACB8QAL7</accession>
<reference evidence="1" key="2">
    <citation type="journal article" date="2022" name="New Phytol.">
        <title>Evolutionary transition to the ectomycorrhizal habit in the genomes of a hyperdiverse lineage of mushroom-forming fungi.</title>
        <authorList>
            <person name="Looney B."/>
            <person name="Miyauchi S."/>
            <person name="Morin E."/>
            <person name="Drula E."/>
            <person name="Courty P.E."/>
            <person name="Kohler A."/>
            <person name="Kuo A."/>
            <person name="LaButti K."/>
            <person name="Pangilinan J."/>
            <person name="Lipzen A."/>
            <person name="Riley R."/>
            <person name="Andreopoulos W."/>
            <person name="He G."/>
            <person name="Johnson J."/>
            <person name="Nolan M."/>
            <person name="Tritt A."/>
            <person name="Barry K.W."/>
            <person name="Grigoriev I.V."/>
            <person name="Nagy L.G."/>
            <person name="Hibbett D."/>
            <person name="Henrissat B."/>
            <person name="Matheny P.B."/>
            <person name="Labbe J."/>
            <person name="Martin F.M."/>
        </authorList>
    </citation>
    <scope>NUCLEOTIDE SEQUENCE</scope>
    <source>
        <strain evidence="1">EC-137</strain>
    </source>
</reference>
<evidence type="ECO:0000313" key="2">
    <source>
        <dbReference type="Proteomes" id="UP000814128"/>
    </source>
</evidence>
<keyword evidence="1" id="KW-0378">Hydrolase</keyword>